<reference evidence="1 2" key="1">
    <citation type="submission" date="2016-03" db="EMBL/GenBank/DDBJ databases">
        <authorList>
            <person name="Ploux O."/>
        </authorList>
    </citation>
    <scope>NUCLEOTIDE SEQUENCE [LARGE SCALE GENOMIC DNA]</scope>
    <source>
        <strain evidence="1 2">R-45378</strain>
    </source>
</reference>
<protein>
    <submittedName>
        <fullName evidence="1">Uncharacterized protein</fullName>
    </submittedName>
</protein>
<sequence length="180" mass="19937">MTISGHNLSELKPISPKATVSIEESVSKDFTFELDGGQMVTDNKMGRTLNELILDNWKDKNYISGYEYVPLEKFTNSTDYTLTLKGSQTGESSIAMQVISGLTLMMIPYTVNTTMDLEYVLKNVKTGATYNSKAKETVKSWSWLLLLPALPFAGNGMATAADHIAEHVYQDFVSQGAFQN</sequence>
<organism evidence="1 2">
    <name type="scientific">Methylomonas koyamae</name>
    <dbReference type="NCBI Taxonomy" id="702114"/>
    <lineage>
        <taxon>Bacteria</taxon>
        <taxon>Pseudomonadati</taxon>
        <taxon>Pseudomonadota</taxon>
        <taxon>Gammaproteobacteria</taxon>
        <taxon>Methylococcales</taxon>
        <taxon>Methylococcaceae</taxon>
        <taxon>Methylomonas</taxon>
    </lineage>
</organism>
<proteinExistence type="predicted"/>
<gene>
    <name evidence="1" type="ORF">A1507_15500</name>
</gene>
<dbReference type="EMBL" id="LUUJ01000092">
    <property type="protein sequence ID" value="OAI14207.1"/>
    <property type="molecule type" value="Genomic_DNA"/>
</dbReference>
<dbReference type="AlphaFoldDB" id="A0A177N8F1"/>
<evidence type="ECO:0000313" key="1">
    <source>
        <dbReference type="EMBL" id="OAI14207.1"/>
    </source>
</evidence>
<dbReference type="OrthoDB" id="5572624at2"/>
<dbReference type="Proteomes" id="UP000077857">
    <property type="component" value="Unassembled WGS sequence"/>
</dbReference>
<name>A0A177N8F1_9GAMM</name>
<evidence type="ECO:0000313" key="2">
    <source>
        <dbReference type="Proteomes" id="UP000077857"/>
    </source>
</evidence>
<comment type="caution">
    <text evidence="1">The sequence shown here is derived from an EMBL/GenBank/DDBJ whole genome shotgun (WGS) entry which is preliminary data.</text>
</comment>
<accession>A0A177N8F1</accession>